<reference evidence="2 3" key="1">
    <citation type="submission" date="2018-03" db="EMBL/GenBank/DDBJ databases">
        <title>Genome sequencing of Ottowia sp.</title>
        <authorList>
            <person name="Kim S.-J."/>
            <person name="Heo J."/>
            <person name="Kwon S.-W."/>
        </authorList>
    </citation>
    <scope>NUCLEOTIDE SEQUENCE [LARGE SCALE GENOMIC DNA]</scope>
    <source>
        <strain evidence="2 3">KADR8-3</strain>
    </source>
</reference>
<dbReference type="PIRSF" id="PIRSF000887">
    <property type="entry name" value="Pesterase_MJ0037"/>
    <property type="match status" value="1"/>
</dbReference>
<dbReference type="KEGG" id="otk:C6570_07370"/>
<evidence type="ECO:0000313" key="2">
    <source>
        <dbReference type="EMBL" id="AVO34084.1"/>
    </source>
</evidence>
<protein>
    <submittedName>
        <fullName evidence="2">DEAD/DEAH box helicase</fullName>
    </submittedName>
</protein>
<dbReference type="InterPro" id="IPR029052">
    <property type="entry name" value="Metallo-depent_PP-like"/>
</dbReference>
<name>A0A2S0MDV9_9BURK</name>
<dbReference type="Gene3D" id="3.60.21.10">
    <property type="match status" value="1"/>
</dbReference>
<keyword evidence="2" id="KW-0067">ATP-binding</keyword>
<dbReference type="NCBIfam" id="TIGR04123">
    <property type="entry name" value="P_estr_lig_assc"/>
    <property type="match status" value="1"/>
</dbReference>
<dbReference type="InterPro" id="IPR026336">
    <property type="entry name" value="PdeM-like"/>
</dbReference>
<accession>A0A2S0MDV9</accession>
<dbReference type="Proteomes" id="UP000239709">
    <property type="component" value="Chromosome"/>
</dbReference>
<dbReference type="GO" id="GO:0004386">
    <property type="term" value="F:helicase activity"/>
    <property type="evidence" value="ECO:0007669"/>
    <property type="project" value="UniProtKB-KW"/>
</dbReference>
<dbReference type="GO" id="GO:0016787">
    <property type="term" value="F:hydrolase activity"/>
    <property type="evidence" value="ECO:0007669"/>
    <property type="project" value="InterPro"/>
</dbReference>
<keyword evidence="3" id="KW-1185">Reference proteome</keyword>
<dbReference type="AlphaFoldDB" id="A0A2S0MDV9"/>
<dbReference type="SUPFAM" id="SSF56300">
    <property type="entry name" value="Metallo-dependent phosphatases"/>
    <property type="match status" value="1"/>
</dbReference>
<dbReference type="InterPro" id="IPR004843">
    <property type="entry name" value="Calcineurin-like_PHP"/>
</dbReference>
<dbReference type="EMBL" id="CP027666">
    <property type="protein sequence ID" value="AVO34084.1"/>
    <property type="molecule type" value="Genomic_DNA"/>
</dbReference>
<evidence type="ECO:0000259" key="1">
    <source>
        <dbReference type="Pfam" id="PF00149"/>
    </source>
</evidence>
<evidence type="ECO:0000313" key="3">
    <source>
        <dbReference type="Proteomes" id="UP000239709"/>
    </source>
</evidence>
<dbReference type="InterPro" id="IPR024173">
    <property type="entry name" value="Pesterase_MJ0037-like"/>
</dbReference>
<dbReference type="OrthoDB" id="9795838at2"/>
<dbReference type="RefSeq" id="WP_106702639.1">
    <property type="nucleotide sequence ID" value="NZ_CP027666.1"/>
</dbReference>
<dbReference type="PANTHER" id="PTHR39323:SF1">
    <property type="entry name" value="BLR1149 PROTEIN"/>
    <property type="match status" value="1"/>
</dbReference>
<feature type="domain" description="Calcineurin-like phosphoesterase" evidence="1">
    <location>
        <begin position="37"/>
        <end position="132"/>
    </location>
</feature>
<dbReference type="Pfam" id="PF00149">
    <property type="entry name" value="Metallophos"/>
    <property type="match status" value="1"/>
</dbReference>
<keyword evidence="2" id="KW-0347">Helicase</keyword>
<sequence>MSFLAEPPAAPSSVRLPLPGTELHLRPEKAVWWPEQRTLFIADAHFGKAATFRAHGLPVPEGTTQATLGALTALIEDTAAKHIVFLGDWLHAREGQLPQVMAALAAWRAQHAAVALTLVRGNHDQHAGDPPPDFGMAVVDEPWRIGPLAACHHPQQVAGATVLAGHWHPAVHLAGRGRDRLRLPAFWHAPGLLVLPAFGAFTGTHAPPPTPGARLYAVGGQRVWPLPG</sequence>
<dbReference type="PANTHER" id="PTHR39323">
    <property type="entry name" value="BLR1149 PROTEIN"/>
    <property type="match status" value="1"/>
</dbReference>
<keyword evidence="2" id="KW-0378">Hydrolase</keyword>
<organism evidence="2 3">
    <name type="scientific">Ottowia oryzae</name>
    <dbReference type="NCBI Taxonomy" id="2109914"/>
    <lineage>
        <taxon>Bacteria</taxon>
        <taxon>Pseudomonadati</taxon>
        <taxon>Pseudomonadota</taxon>
        <taxon>Betaproteobacteria</taxon>
        <taxon>Burkholderiales</taxon>
        <taxon>Comamonadaceae</taxon>
        <taxon>Ottowia</taxon>
    </lineage>
</organism>
<proteinExistence type="predicted"/>
<keyword evidence="2" id="KW-0547">Nucleotide-binding</keyword>
<gene>
    <name evidence="2" type="ORF">C6570_07370</name>
</gene>